<keyword evidence="8" id="KW-1185">Reference proteome</keyword>
<dbReference type="PROSITE" id="PS00211">
    <property type="entry name" value="ABC_TRANSPORTER_1"/>
    <property type="match status" value="1"/>
</dbReference>
<dbReference type="Proteomes" id="UP001597128">
    <property type="component" value="Unassembled WGS sequence"/>
</dbReference>
<dbReference type="SUPFAM" id="SSF52540">
    <property type="entry name" value="P-loop containing nucleoside triphosphate hydrolases"/>
    <property type="match status" value="1"/>
</dbReference>
<dbReference type="PROSITE" id="PS50893">
    <property type="entry name" value="ABC_TRANSPORTER_2"/>
    <property type="match status" value="1"/>
</dbReference>
<accession>A0ABW3F753</accession>
<keyword evidence="2" id="KW-0813">Transport</keyword>
<feature type="domain" description="ABC transporter" evidence="6">
    <location>
        <begin position="22"/>
        <end position="251"/>
    </location>
</feature>
<evidence type="ECO:0000256" key="3">
    <source>
        <dbReference type="ARBA" id="ARBA00022475"/>
    </source>
</evidence>
<organism evidence="7 8">
    <name type="scientific">Methylophilus luteus</name>
    <dbReference type="NCBI Taxonomy" id="640108"/>
    <lineage>
        <taxon>Bacteria</taxon>
        <taxon>Pseudomonadati</taxon>
        <taxon>Pseudomonadota</taxon>
        <taxon>Betaproteobacteria</taxon>
        <taxon>Nitrosomonadales</taxon>
        <taxon>Methylophilaceae</taxon>
        <taxon>Methylophilus</taxon>
    </lineage>
</organism>
<dbReference type="InterPro" id="IPR003439">
    <property type="entry name" value="ABC_transporter-like_ATP-bd"/>
</dbReference>
<evidence type="ECO:0000256" key="1">
    <source>
        <dbReference type="ARBA" id="ARBA00005417"/>
    </source>
</evidence>
<evidence type="ECO:0000256" key="5">
    <source>
        <dbReference type="ARBA" id="ARBA00022840"/>
    </source>
</evidence>
<dbReference type="Gene3D" id="3.40.50.300">
    <property type="entry name" value="P-loop containing nucleotide triphosphate hydrolases"/>
    <property type="match status" value="1"/>
</dbReference>
<reference evidence="8" key="1">
    <citation type="journal article" date="2019" name="Int. J. Syst. Evol. Microbiol.">
        <title>The Global Catalogue of Microorganisms (GCM) 10K type strain sequencing project: providing services to taxonomists for standard genome sequencing and annotation.</title>
        <authorList>
            <consortium name="The Broad Institute Genomics Platform"/>
            <consortium name="The Broad Institute Genome Sequencing Center for Infectious Disease"/>
            <person name="Wu L."/>
            <person name="Ma J."/>
        </authorList>
    </citation>
    <scope>NUCLEOTIDE SEQUENCE [LARGE SCALE GENOMIC DNA]</scope>
    <source>
        <strain evidence="8">CCUG 58412</strain>
    </source>
</reference>
<keyword evidence="3" id="KW-0472">Membrane</keyword>
<dbReference type="RefSeq" id="WP_379056837.1">
    <property type="nucleotide sequence ID" value="NZ_JBHTKB010000001.1"/>
</dbReference>
<dbReference type="InterPro" id="IPR017871">
    <property type="entry name" value="ABC_transporter-like_CS"/>
</dbReference>
<evidence type="ECO:0000259" key="6">
    <source>
        <dbReference type="PROSITE" id="PS50893"/>
    </source>
</evidence>
<dbReference type="Pfam" id="PF00005">
    <property type="entry name" value="ABC_tran"/>
    <property type="match status" value="1"/>
</dbReference>
<gene>
    <name evidence="7" type="ORF">ACFQ1Z_07910</name>
</gene>
<evidence type="ECO:0000313" key="7">
    <source>
        <dbReference type="EMBL" id="MFD0913468.1"/>
    </source>
</evidence>
<comment type="similarity">
    <text evidence="1">Belongs to the ABC transporter superfamily.</text>
</comment>
<comment type="caution">
    <text evidence="7">The sequence shown here is derived from an EMBL/GenBank/DDBJ whole genome shotgun (WGS) entry which is preliminary data.</text>
</comment>
<dbReference type="InterPro" id="IPR027417">
    <property type="entry name" value="P-loop_NTPase"/>
</dbReference>
<name>A0ABW3F753_9PROT</name>
<dbReference type="InterPro" id="IPR050166">
    <property type="entry name" value="ABC_transporter_ATP-bind"/>
</dbReference>
<keyword evidence="5 7" id="KW-0067">ATP-binding</keyword>
<dbReference type="EMBL" id="JBHTKB010000001">
    <property type="protein sequence ID" value="MFD0913468.1"/>
    <property type="molecule type" value="Genomic_DNA"/>
</dbReference>
<dbReference type="PANTHER" id="PTHR42788">
    <property type="entry name" value="TAURINE IMPORT ATP-BINDING PROTEIN-RELATED"/>
    <property type="match status" value="1"/>
</dbReference>
<dbReference type="CDD" id="cd03293">
    <property type="entry name" value="ABC_NrtD_SsuB_transporters"/>
    <property type="match status" value="1"/>
</dbReference>
<evidence type="ECO:0000313" key="8">
    <source>
        <dbReference type="Proteomes" id="UP001597128"/>
    </source>
</evidence>
<keyword evidence="3" id="KW-1003">Cell membrane</keyword>
<proteinExistence type="inferred from homology"/>
<dbReference type="SMART" id="SM00382">
    <property type="entry name" value="AAA"/>
    <property type="match status" value="1"/>
</dbReference>
<sequence length="288" mass="31890">MTTHISPADQQNSPRPRPAASLSIDHISFSYPNGHEVFRSFSLHAKPGEFVSLLGPSGCGKTTLLNLLSGFQKPTSGSITINSQKVRPEMPELGYVFQSPQLFPWLTALENVRFGLRMQHSLSPKEQIEKARHYLSLVGLDQSRNRLPYQLSGGMQQRVSLARALALEPALLLMDEPFAALDAITRNNLNEETLRLWSELGQTVLFITHDIDEALFLADRVVVLGIAPQGIHSQQAVDLPRPRTNLDTRKLPRFVDMRTTLMGTISEVIHSTASAANINSFSGSIKND</sequence>
<dbReference type="PANTHER" id="PTHR42788:SF19">
    <property type="entry name" value="ALIPHATIC SULFONATES IMPORT ATP-BINDING PROTEIN SSUB 2"/>
    <property type="match status" value="1"/>
</dbReference>
<evidence type="ECO:0000256" key="4">
    <source>
        <dbReference type="ARBA" id="ARBA00022741"/>
    </source>
</evidence>
<evidence type="ECO:0000256" key="2">
    <source>
        <dbReference type="ARBA" id="ARBA00022448"/>
    </source>
</evidence>
<protein>
    <submittedName>
        <fullName evidence="7">ABC transporter ATP-binding protein</fullName>
    </submittedName>
</protein>
<keyword evidence="4" id="KW-0547">Nucleotide-binding</keyword>
<dbReference type="GO" id="GO:0005524">
    <property type="term" value="F:ATP binding"/>
    <property type="evidence" value="ECO:0007669"/>
    <property type="project" value="UniProtKB-KW"/>
</dbReference>
<dbReference type="InterPro" id="IPR003593">
    <property type="entry name" value="AAA+_ATPase"/>
</dbReference>